<gene>
    <name evidence="4" type="ORF">COLO4_24432</name>
</gene>
<sequence>MENSIESLPKSNQADDLNRLFRFNGTNYKRWKQKTFFYLTLLNVAYILVEKCPKKKDTEDMTDEEKAEHETTVKKWEKDHNYCRNYLLNCLSDNLYDYYDQAHSSAKKIWKSLQQKYDTEEAGSKKYACSHYFRFQMVEIKFVTEQAHDLQMLANDVRHEGIKVDEQMEFAAIIDKLLDSWKEFGKVLRHKQKKLFIESLIMPLRVEEEHRKQDNSLDFNGTVSKVNLLTSNDNMPRTSNKKLKVKKNYNKKKSYKGQFNQRKNQGPPSEKAPNNKRNDGCYVCGKPGHIARLCNFRK</sequence>
<name>A0A1R3IA09_9ROSI</name>
<dbReference type="PANTHER" id="PTHR47592">
    <property type="entry name" value="PBF68 PROTEIN"/>
    <property type="match status" value="1"/>
</dbReference>
<feature type="domain" description="CCHC-type" evidence="3">
    <location>
        <begin position="281"/>
        <end position="294"/>
    </location>
</feature>
<keyword evidence="5" id="KW-1185">Reference proteome</keyword>
<dbReference type="GO" id="GO:0003676">
    <property type="term" value="F:nucleic acid binding"/>
    <property type="evidence" value="ECO:0007669"/>
    <property type="project" value="InterPro"/>
</dbReference>
<dbReference type="Proteomes" id="UP000187203">
    <property type="component" value="Unassembled WGS sequence"/>
</dbReference>
<dbReference type="OrthoDB" id="1300022at2759"/>
<dbReference type="SUPFAM" id="SSF57756">
    <property type="entry name" value="Retrovirus zinc finger-like domains"/>
    <property type="match status" value="1"/>
</dbReference>
<dbReference type="EMBL" id="AWUE01018546">
    <property type="protein sequence ID" value="OMO79433.1"/>
    <property type="molecule type" value="Genomic_DNA"/>
</dbReference>
<reference evidence="5" key="1">
    <citation type="submission" date="2013-09" db="EMBL/GenBank/DDBJ databases">
        <title>Corchorus olitorius genome sequencing.</title>
        <authorList>
            <person name="Alam M."/>
            <person name="Haque M.S."/>
            <person name="Islam M.S."/>
            <person name="Emdad E.M."/>
            <person name="Islam M.M."/>
            <person name="Ahmed B."/>
            <person name="Halim A."/>
            <person name="Hossen Q.M.M."/>
            <person name="Hossain M.Z."/>
            <person name="Ahmed R."/>
            <person name="Khan M.M."/>
            <person name="Islam R."/>
            <person name="Rashid M.M."/>
            <person name="Khan S.A."/>
            <person name="Rahman M.S."/>
            <person name="Alam M."/>
            <person name="Yahiya A.S."/>
            <person name="Khan M.S."/>
            <person name="Azam M.S."/>
            <person name="Haque T."/>
            <person name="Lashkar M.Z.H."/>
            <person name="Akhand A.I."/>
            <person name="Morshed G."/>
            <person name="Roy S."/>
            <person name="Uddin K.S."/>
            <person name="Rabeya T."/>
            <person name="Hossain A.S."/>
            <person name="Chowdhury A."/>
            <person name="Snigdha A.R."/>
            <person name="Mortoza M.S."/>
            <person name="Matin S.A."/>
            <person name="Hoque S.M.E."/>
            <person name="Islam M.K."/>
            <person name="Roy D.K."/>
            <person name="Haider R."/>
            <person name="Moosa M.M."/>
            <person name="Elias S.M."/>
            <person name="Hasan A.M."/>
            <person name="Jahan S."/>
            <person name="Shafiuddin M."/>
            <person name="Mahmood N."/>
            <person name="Shommy N.S."/>
        </authorList>
    </citation>
    <scope>NUCLEOTIDE SEQUENCE [LARGE SCALE GENOMIC DNA]</scope>
    <source>
        <strain evidence="5">cv. O-4</strain>
    </source>
</reference>
<dbReference type="InterPro" id="IPR001878">
    <property type="entry name" value="Znf_CCHC"/>
</dbReference>
<evidence type="ECO:0000313" key="5">
    <source>
        <dbReference type="Proteomes" id="UP000187203"/>
    </source>
</evidence>
<dbReference type="AlphaFoldDB" id="A0A1R3IA09"/>
<evidence type="ECO:0000256" key="1">
    <source>
        <dbReference type="PROSITE-ProRule" id="PRU00047"/>
    </source>
</evidence>
<comment type="caution">
    <text evidence="4">The sequence shown here is derived from an EMBL/GenBank/DDBJ whole genome shotgun (WGS) entry which is preliminary data.</text>
</comment>
<evidence type="ECO:0000256" key="2">
    <source>
        <dbReference type="SAM" id="MobiDB-lite"/>
    </source>
</evidence>
<dbReference type="Pfam" id="PF14223">
    <property type="entry name" value="Retrotran_gag_2"/>
    <property type="match status" value="1"/>
</dbReference>
<evidence type="ECO:0000259" key="3">
    <source>
        <dbReference type="PROSITE" id="PS50158"/>
    </source>
</evidence>
<keyword evidence="1" id="KW-0479">Metal-binding</keyword>
<dbReference type="InterPro" id="IPR036875">
    <property type="entry name" value="Znf_CCHC_sf"/>
</dbReference>
<evidence type="ECO:0000313" key="4">
    <source>
        <dbReference type="EMBL" id="OMO79433.1"/>
    </source>
</evidence>
<feature type="region of interest" description="Disordered" evidence="2">
    <location>
        <begin position="252"/>
        <end position="277"/>
    </location>
</feature>
<keyword evidence="1" id="KW-0863">Zinc-finger</keyword>
<dbReference type="GO" id="GO:0008270">
    <property type="term" value="F:zinc ion binding"/>
    <property type="evidence" value="ECO:0007669"/>
    <property type="project" value="UniProtKB-KW"/>
</dbReference>
<dbReference type="PROSITE" id="PS50158">
    <property type="entry name" value="ZF_CCHC"/>
    <property type="match status" value="1"/>
</dbReference>
<dbReference type="Pfam" id="PF00098">
    <property type="entry name" value="zf-CCHC"/>
    <property type="match status" value="1"/>
</dbReference>
<dbReference type="PANTHER" id="PTHR47592:SF27">
    <property type="entry name" value="OS08G0421700 PROTEIN"/>
    <property type="match status" value="1"/>
</dbReference>
<proteinExistence type="predicted"/>
<feature type="compositionally biased region" description="Polar residues" evidence="2">
    <location>
        <begin position="257"/>
        <end position="267"/>
    </location>
</feature>
<protein>
    <submittedName>
        <fullName evidence="4">Zinc finger, CCHC-type</fullName>
    </submittedName>
</protein>
<keyword evidence="1" id="KW-0862">Zinc</keyword>
<accession>A0A1R3IA09</accession>
<organism evidence="4 5">
    <name type="scientific">Corchorus olitorius</name>
    <dbReference type="NCBI Taxonomy" id="93759"/>
    <lineage>
        <taxon>Eukaryota</taxon>
        <taxon>Viridiplantae</taxon>
        <taxon>Streptophyta</taxon>
        <taxon>Embryophyta</taxon>
        <taxon>Tracheophyta</taxon>
        <taxon>Spermatophyta</taxon>
        <taxon>Magnoliopsida</taxon>
        <taxon>eudicotyledons</taxon>
        <taxon>Gunneridae</taxon>
        <taxon>Pentapetalae</taxon>
        <taxon>rosids</taxon>
        <taxon>malvids</taxon>
        <taxon>Malvales</taxon>
        <taxon>Malvaceae</taxon>
        <taxon>Grewioideae</taxon>
        <taxon>Apeibeae</taxon>
        <taxon>Corchorus</taxon>
    </lineage>
</organism>